<feature type="transmembrane region" description="Helical" evidence="5">
    <location>
        <begin position="449"/>
        <end position="469"/>
    </location>
</feature>
<gene>
    <name evidence="7" type="ORF">NLI96_g12496</name>
</gene>
<organism evidence="7 8">
    <name type="scientific">Meripilus lineatus</name>
    <dbReference type="NCBI Taxonomy" id="2056292"/>
    <lineage>
        <taxon>Eukaryota</taxon>
        <taxon>Fungi</taxon>
        <taxon>Dikarya</taxon>
        <taxon>Basidiomycota</taxon>
        <taxon>Agaricomycotina</taxon>
        <taxon>Agaricomycetes</taxon>
        <taxon>Polyporales</taxon>
        <taxon>Meripilaceae</taxon>
        <taxon>Meripilus</taxon>
    </lineage>
</organism>
<dbReference type="GO" id="GO:0016020">
    <property type="term" value="C:membrane"/>
    <property type="evidence" value="ECO:0007669"/>
    <property type="project" value="UniProtKB-SubCell"/>
</dbReference>
<evidence type="ECO:0000256" key="5">
    <source>
        <dbReference type="SAM" id="Phobius"/>
    </source>
</evidence>
<feature type="transmembrane region" description="Helical" evidence="5">
    <location>
        <begin position="187"/>
        <end position="209"/>
    </location>
</feature>
<comment type="subcellular location">
    <subcellularLocation>
        <location evidence="1">Membrane</location>
        <topology evidence="1">Multi-pass membrane protein</topology>
    </subcellularLocation>
</comment>
<feature type="transmembrane region" description="Helical" evidence="5">
    <location>
        <begin position="502"/>
        <end position="522"/>
    </location>
</feature>
<dbReference type="PROSITE" id="PS50850">
    <property type="entry name" value="MFS"/>
    <property type="match status" value="1"/>
</dbReference>
<reference evidence="7" key="1">
    <citation type="submission" date="2022-07" db="EMBL/GenBank/DDBJ databases">
        <title>Genome Sequence of Physisporinus lineatus.</title>
        <authorList>
            <person name="Buettner E."/>
        </authorList>
    </citation>
    <scope>NUCLEOTIDE SEQUENCE</scope>
    <source>
        <strain evidence="7">VT162</strain>
    </source>
</reference>
<dbReference type="InterPro" id="IPR011701">
    <property type="entry name" value="MFS"/>
</dbReference>
<dbReference type="AlphaFoldDB" id="A0AAD5UTS2"/>
<sequence>MGLLCYLSRGLRSEVVADEDVIGEPVSGLILESMKIETPQGWKTAYAHSLLSTDISRRCNNRYDNSHRKESELQASRPPMACERLHVGPSTRSKNRTDMMRISLSYGCLLLMCGRIADIIGSRKVFLLGSAWFTIWSLATAFAPTPWALILFFGFQGIGSAANVPAGISIISSYFPPGKAKNRAFSILGAGQPLGYFIGMILGGFLAQSRASWRAIFWLQAALGFSLCVMGWFVLPPDVEERKYTKGLDWFGAFLSTSGLGLLVYDLGQSTSTSKGWATPFVPSLLGTSVILIVCFVLWEIHRESKGLSVLVPMSMWTQPRAKMGPIMLLVVFAWWGFNCQSYFFPLFFQEVLQLSPLGTAIRLIPGCISGILANILAGYLVAVVPGQIIVILGIVACMVSCILFAVINVHAIYWSMSFLVTILIPILDMAYTVANMHVCSSFSGDSQALAGSLFSVATRLGTSIGLAVTSSVMNSVITKQSNMQPNLSQTDPEILMPGFRAAAWTSCGSLGVGLVIAVIGIRGIGIVGQKTGERPVTNDGVEIAELGHVGQTDSAADNVTKD</sequence>
<protein>
    <recommendedName>
        <fullName evidence="6">Major facilitator superfamily (MFS) profile domain-containing protein</fullName>
    </recommendedName>
</protein>
<name>A0AAD5UTS2_9APHY</name>
<feature type="transmembrane region" description="Helical" evidence="5">
    <location>
        <begin position="389"/>
        <end position="408"/>
    </location>
</feature>
<keyword evidence="8" id="KW-1185">Reference proteome</keyword>
<dbReference type="GO" id="GO:0022857">
    <property type="term" value="F:transmembrane transporter activity"/>
    <property type="evidence" value="ECO:0007669"/>
    <property type="project" value="InterPro"/>
</dbReference>
<dbReference type="Gene3D" id="1.20.1250.20">
    <property type="entry name" value="MFS general substrate transporter like domains"/>
    <property type="match status" value="1"/>
</dbReference>
<feature type="transmembrane region" description="Helical" evidence="5">
    <location>
        <begin position="125"/>
        <end position="143"/>
    </location>
</feature>
<dbReference type="EMBL" id="JANAWD010001080">
    <property type="protein sequence ID" value="KAJ3474369.1"/>
    <property type="molecule type" value="Genomic_DNA"/>
</dbReference>
<dbReference type="PANTHER" id="PTHR42718:SF10">
    <property type="entry name" value="TRANSPORTER, PUTATIVE (AFU_ORTHOLOGUE AFUA_8G06760)-RELATED"/>
    <property type="match status" value="1"/>
</dbReference>
<dbReference type="InterPro" id="IPR020846">
    <property type="entry name" value="MFS_dom"/>
</dbReference>
<feature type="transmembrane region" description="Helical" evidence="5">
    <location>
        <begin position="215"/>
        <end position="235"/>
    </location>
</feature>
<feature type="domain" description="Major facilitator superfamily (MFS) profile" evidence="6">
    <location>
        <begin position="1"/>
        <end position="533"/>
    </location>
</feature>
<feature type="transmembrane region" description="Helical" evidence="5">
    <location>
        <begin position="361"/>
        <end position="382"/>
    </location>
</feature>
<dbReference type="Proteomes" id="UP001212997">
    <property type="component" value="Unassembled WGS sequence"/>
</dbReference>
<evidence type="ECO:0000256" key="1">
    <source>
        <dbReference type="ARBA" id="ARBA00004141"/>
    </source>
</evidence>
<keyword evidence="2 5" id="KW-0812">Transmembrane</keyword>
<evidence type="ECO:0000256" key="2">
    <source>
        <dbReference type="ARBA" id="ARBA00022692"/>
    </source>
</evidence>
<feature type="transmembrane region" description="Helical" evidence="5">
    <location>
        <begin position="277"/>
        <end position="299"/>
    </location>
</feature>
<dbReference type="Gene3D" id="1.20.1720.10">
    <property type="entry name" value="Multidrug resistance protein D"/>
    <property type="match status" value="1"/>
</dbReference>
<evidence type="ECO:0000256" key="4">
    <source>
        <dbReference type="ARBA" id="ARBA00023136"/>
    </source>
</evidence>
<dbReference type="InterPro" id="IPR036259">
    <property type="entry name" value="MFS_trans_sf"/>
</dbReference>
<feature type="transmembrane region" description="Helical" evidence="5">
    <location>
        <begin position="327"/>
        <end position="349"/>
    </location>
</feature>
<feature type="transmembrane region" description="Helical" evidence="5">
    <location>
        <begin position="414"/>
        <end position="437"/>
    </location>
</feature>
<proteinExistence type="predicted"/>
<keyword evidence="3 5" id="KW-1133">Transmembrane helix</keyword>
<evidence type="ECO:0000256" key="3">
    <source>
        <dbReference type="ARBA" id="ARBA00022989"/>
    </source>
</evidence>
<evidence type="ECO:0000259" key="6">
    <source>
        <dbReference type="PROSITE" id="PS50850"/>
    </source>
</evidence>
<dbReference type="PANTHER" id="PTHR42718">
    <property type="entry name" value="MAJOR FACILITATOR SUPERFAMILY MULTIDRUG TRANSPORTER MFSC"/>
    <property type="match status" value="1"/>
</dbReference>
<dbReference type="Pfam" id="PF07690">
    <property type="entry name" value="MFS_1"/>
    <property type="match status" value="1"/>
</dbReference>
<comment type="caution">
    <text evidence="7">The sequence shown here is derived from an EMBL/GenBank/DDBJ whole genome shotgun (WGS) entry which is preliminary data.</text>
</comment>
<keyword evidence="4 5" id="KW-0472">Membrane</keyword>
<evidence type="ECO:0000313" key="7">
    <source>
        <dbReference type="EMBL" id="KAJ3474369.1"/>
    </source>
</evidence>
<evidence type="ECO:0000313" key="8">
    <source>
        <dbReference type="Proteomes" id="UP001212997"/>
    </source>
</evidence>
<accession>A0AAD5UTS2</accession>
<feature type="transmembrane region" description="Helical" evidence="5">
    <location>
        <begin position="247"/>
        <end position="265"/>
    </location>
</feature>
<dbReference type="SUPFAM" id="SSF103473">
    <property type="entry name" value="MFS general substrate transporter"/>
    <property type="match status" value="1"/>
</dbReference>